<proteinExistence type="predicted"/>
<reference evidence="1" key="1">
    <citation type="submission" date="2021-10" db="EMBL/GenBank/DDBJ databases">
        <authorList>
            <person name="Piombo E."/>
        </authorList>
    </citation>
    <scope>NUCLEOTIDE SEQUENCE</scope>
</reference>
<organism evidence="1 2">
    <name type="scientific">Clonostachys rhizophaga</name>
    <dbReference type="NCBI Taxonomy" id="160324"/>
    <lineage>
        <taxon>Eukaryota</taxon>
        <taxon>Fungi</taxon>
        <taxon>Dikarya</taxon>
        <taxon>Ascomycota</taxon>
        <taxon>Pezizomycotina</taxon>
        <taxon>Sordariomycetes</taxon>
        <taxon>Hypocreomycetidae</taxon>
        <taxon>Hypocreales</taxon>
        <taxon>Bionectriaceae</taxon>
        <taxon>Clonostachys</taxon>
    </lineage>
</organism>
<dbReference type="AlphaFoldDB" id="A0A9N9VCA3"/>
<gene>
    <name evidence="1" type="ORF">CRHIZ90672A_00012695</name>
</gene>
<keyword evidence="2" id="KW-1185">Reference proteome</keyword>
<dbReference type="Proteomes" id="UP000696573">
    <property type="component" value="Unassembled WGS sequence"/>
</dbReference>
<comment type="caution">
    <text evidence="1">The sequence shown here is derived from an EMBL/GenBank/DDBJ whole genome shotgun (WGS) entry which is preliminary data.</text>
</comment>
<dbReference type="OrthoDB" id="4455544at2759"/>
<evidence type="ECO:0000313" key="2">
    <source>
        <dbReference type="Proteomes" id="UP000696573"/>
    </source>
</evidence>
<sequence length="177" mass="20346">MNKTCRDFCDKLPGQPQFHCLFPPSPGAGTVDYPLLMGFTCRPGPLVTENPWSNYEALNDFVEEYLLRVQNGRHEEPGLIDSTSEYWSDFAALKPLYPYQDLFPWDCTEAYGRYATHCRDCNLPKHVWLSPFDSFSIFSMHLSRGSFLYPREDDHTLKRSSRGSAIRHGSGIECAFF</sequence>
<accession>A0A9N9VCA3</accession>
<name>A0A9N9VCA3_9HYPO</name>
<protein>
    <submittedName>
        <fullName evidence="1">Uncharacterized protein</fullName>
    </submittedName>
</protein>
<dbReference type="EMBL" id="CABFNQ020000647">
    <property type="protein sequence ID" value="CAH0020915.1"/>
    <property type="molecule type" value="Genomic_DNA"/>
</dbReference>
<evidence type="ECO:0000313" key="1">
    <source>
        <dbReference type="EMBL" id="CAH0020915.1"/>
    </source>
</evidence>